<feature type="transmembrane region" description="Helical" evidence="3">
    <location>
        <begin position="473"/>
        <end position="491"/>
    </location>
</feature>
<gene>
    <name evidence="6" type="ordered locus">Fleli_2006</name>
</gene>
<feature type="domain" description="Cytochrome c-type biogenesis protein CcmF C-terminal" evidence="5">
    <location>
        <begin position="357"/>
        <end position="557"/>
    </location>
</feature>
<feature type="transmembrane region" description="Helical" evidence="3">
    <location>
        <begin position="529"/>
        <end position="549"/>
    </location>
</feature>
<dbReference type="OrthoDB" id="9761451at2"/>
<feature type="transmembrane region" description="Helical" evidence="3">
    <location>
        <begin position="287"/>
        <end position="303"/>
    </location>
</feature>
<feature type="transmembrane region" description="Helical" evidence="3">
    <location>
        <begin position="109"/>
        <end position="130"/>
    </location>
</feature>
<dbReference type="Pfam" id="PF16327">
    <property type="entry name" value="CcmF_C"/>
    <property type="match status" value="1"/>
</dbReference>
<dbReference type="RefSeq" id="WP_014797839.1">
    <property type="nucleotide sequence ID" value="NC_018018.1"/>
</dbReference>
<feature type="domain" description="Cytochrome c assembly protein" evidence="4">
    <location>
        <begin position="114"/>
        <end position="334"/>
    </location>
</feature>
<proteinExistence type="inferred from homology"/>
<dbReference type="InterPro" id="IPR032523">
    <property type="entry name" value="CcmF_C"/>
</dbReference>
<protein>
    <submittedName>
        <fullName evidence="6">Cytochrome c biogenesis factor</fullName>
    </submittedName>
</protein>
<dbReference type="KEGG" id="fli:Fleli_2006"/>
<dbReference type="PANTHER" id="PTHR43653:SF1">
    <property type="entry name" value="CYTOCHROME C-TYPE BIOGENESIS PROTEIN CCMF"/>
    <property type="match status" value="1"/>
</dbReference>
<dbReference type="PATRIC" id="fig|880071.3.peg.1993"/>
<organism evidence="6 7">
    <name type="scientific">Bernardetia litoralis (strain ATCC 23117 / DSM 6794 / NBRC 15988 / NCIMB 1366 / Fx l1 / Sio-4)</name>
    <name type="common">Flexibacter litoralis</name>
    <dbReference type="NCBI Taxonomy" id="880071"/>
    <lineage>
        <taxon>Bacteria</taxon>
        <taxon>Pseudomonadati</taxon>
        <taxon>Bacteroidota</taxon>
        <taxon>Cytophagia</taxon>
        <taxon>Cytophagales</taxon>
        <taxon>Bernardetiaceae</taxon>
        <taxon>Bernardetia</taxon>
    </lineage>
</organism>
<feature type="transmembrane region" description="Helical" evidence="3">
    <location>
        <begin position="818"/>
        <end position="838"/>
    </location>
</feature>
<dbReference type="eggNOG" id="COG1138">
    <property type="taxonomic scope" value="Bacteria"/>
</dbReference>
<dbReference type="PANTHER" id="PTHR43653">
    <property type="entry name" value="CYTOCHROME C ASSEMBLY PROTEIN-RELATED"/>
    <property type="match status" value="1"/>
</dbReference>
<keyword evidence="3" id="KW-0812">Transmembrane</keyword>
<dbReference type="InterPro" id="IPR003567">
    <property type="entry name" value="Cyt_c_biogenesis"/>
</dbReference>
<dbReference type="Pfam" id="PF01578">
    <property type="entry name" value="Cytochrom_C_asm"/>
    <property type="match status" value="1"/>
</dbReference>
<feature type="transmembrane region" description="Helical" evidence="3">
    <location>
        <begin position="385"/>
        <end position="408"/>
    </location>
</feature>
<feature type="transmembrane region" description="Helical" evidence="3">
    <location>
        <begin position="247"/>
        <end position="267"/>
    </location>
</feature>
<feature type="transmembrane region" description="Helical" evidence="3">
    <location>
        <begin position="441"/>
        <end position="461"/>
    </location>
</feature>
<dbReference type="GO" id="GO:0020037">
    <property type="term" value="F:heme binding"/>
    <property type="evidence" value="ECO:0007669"/>
    <property type="project" value="InterPro"/>
</dbReference>
<dbReference type="GO" id="GO:0015232">
    <property type="term" value="F:heme transmembrane transporter activity"/>
    <property type="evidence" value="ECO:0007669"/>
    <property type="project" value="InterPro"/>
</dbReference>
<dbReference type="STRING" id="880071.Fleli_2006"/>
<sequence length="865" mass="97506">MNLLVGQIGHLFVIISFVTSIVVAIAYYFASQSSDLTASPKNQEINSWKKMARLAFGVHAVSVIGVVVVLFSIIYNHQYEYHYAWSHSSNNLPYYYMISCFWEGQEGSFLLWIFWHVCIGVVIILRSIFVKHKKDNTWEAPVMMVFASVQAFLASMVLGVVVPFANLKIGSSPFILLRDAMDAPIFQSQPNYIPVDGTGLNPLLQNYWMVIHPPTLFLGFALCLVPFAFVIAGLWKKETTKWLKPTFAWALLAAAVLGVGIVMGAYWAYETLNFGGYWNWDPVENAVFIPWLVLVAGIHAMTMQQKRPSMAKLSAILMISVFLLILYSTFLTRSGILGDSSVHSFTDLGLSGQLLIYLLFFTIGASILFFMNWNNFPKSKQESSFYSGEFWVTLGVVVLGLSALQVLVPTSIPVYNAVLDALGIDSNVAPPADPEHFYTEWQLWFSVGIAFLSATAQVFWWKRIEKSNLKDNFVIPLILTAIITTIIIAVAQIKDASYMILVLTSTYALVSNGISIARTVKLNPKLAGGALAHVGVALMFLGILSSSGYDEIVSMNMSGLLYNKEFSDEVNRENVLLFRSQPTKMNKYEITYKGQYWDSPNFPTYVNKEDVKGTAYAHKVIAQKDLIYKDKVEVKSGDTLQIFEENTYYKIDYVDTLTKETFTLFPRVQQNPQMGFVVSPDISQGIKSDLYTHLSSLPDPAEDRTWSQPEMKVLSPMDTFIVNDFVAVLDGVHRGKPLADEDYMLYAEIRILDKEETYTAKPVFQIKGNEVRGIPEIIESAGVEFTMINVDPKTEEFTFNIRTTQRDWIIMKALEKPYISLLWLGTIVMTLGILVAMWRRYTEAKKATVSKKSNSKKPKNEMELV</sequence>
<feature type="transmembrane region" description="Helical" evidence="3">
    <location>
        <begin position="142"/>
        <end position="165"/>
    </location>
</feature>
<evidence type="ECO:0000256" key="2">
    <source>
        <dbReference type="ARBA" id="ARBA00022748"/>
    </source>
</evidence>
<dbReference type="GO" id="GO:0016020">
    <property type="term" value="C:membrane"/>
    <property type="evidence" value="ECO:0007669"/>
    <property type="project" value="InterPro"/>
</dbReference>
<evidence type="ECO:0000313" key="7">
    <source>
        <dbReference type="Proteomes" id="UP000006054"/>
    </source>
</evidence>
<keyword evidence="7" id="KW-1185">Reference proteome</keyword>
<evidence type="ECO:0000259" key="5">
    <source>
        <dbReference type="Pfam" id="PF16327"/>
    </source>
</evidence>
<evidence type="ECO:0000256" key="1">
    <source>
        <dbReference type="ARBA" id="ARBA00009186"/>
    </source>
</evidence>
<feature type="transmembrane region" description="Helical" evidence="3">
    <location>
        <begin position="354"/>
        <end position="373"/>
    </location>
</feature>
<dbReference type="HOGENOM" id="CLU_015041_3_0_10"/>
<reference evidence="7" key="1">
    <citation type="submission" date="2012-06" db="EMBL/GenBank/DDBJ databases">
        <title>The complete genome of Flexibacter litoralis DSM 6794.</title>
        <authorList>
            <person name="Lucas S."/>
            <person name="Copeland A."/>
            <person name="Lapidus A."/>
            <person name="Glavina del Rio T."/>
            <person name="Dalin E."/>
            <person name="Tice H."/>
            <person name="Bruce D."/>
            <person name="Goodwin L."/>
            <person name="Pitluck S."/>
            <person name="Peters L."/>
            <person name="Ovchinnikova G."/>
            <person name="Lu M."/>
            <person name="Kyrpides N."/>
            <person name="Mavromatis K."/>
            <person name="Ivanova N."/>
            <person name="Brettin T."/>
            <person name="Detter J.C."/>
            <person name="Han C."/>
            <person name="Larimer F."/>
            <person name="Land M."/>
            <person name="Hauser L."/>
            <person name="Markowitz V."/>
            <person name="Cheng J.-F."/>
            <person name="Hugenholtz P."/>
            <person name="Woyke T."/>
            <person name="Wu D."/>
            <person name="Spring S."/>
            <person name="Lang E."/>
            <person name="Kopitz M."/>
            <person name="Brambilla E."/>
            <person name="Klenk H.-P."/>
            <person name="Eisen J.A."/>
        </authorList>
    </citation>
    <scope>NUCLEOTIDE SEQUENCE [LARGE SCALE GENOMIC DNA]</scope>
    <source>
        <strain evidence="7">ATCC 23117 / DSM 6794 / NBRC 15988 / NCIMB 1366 / Sio-4</strain>
    </source>
</reference>
<feature type="transmembrane region" description="Helical" evidence="3">
    <location>
        <begin position="216"/>
        <end position="235"/>
    </location>
</feature>
<evidence type="ECO:0000256" key="3">
    <source>
        <dbReference type="SAM" id="Phobius"/>
    </source>
</evidence>
<keyword evidence="2" id="KW-0201">Cytochrome c-type biogenesis</keyword>
<name>I4AKA5_BERLS</name>
<keyword evidence="3" id="KW-0472">Membrane</keyword>
<dbReference type="EMBL" id="CP003345">
    <property type="protein sequence ID" value="AFM04390.1"/>
    <property type="molecule type" value="Genomic_DNA"/>
</dbReference>
<comment type="similarity">
    <text evidence="1">Belongs to the CcmF/CycK/Ccl1/NrfE/CcsA family.</text>
</comment>
<feature type="transmembrane region" description="Helical" evidence="3">
    <location>
        <begin position="12"/>
        <end position="30"/>
    </location>
</feature>
<evidence type="ECO:0000259" key="4">
    <source>
        <dbReference type="Pfam" id="PF01578"/>
    </source>
</evidence>
<feature type="transmembrane region" description="Helical" evidence="3">
    <location>
        <begin position="51"/>
        <end position="75"/>
    </location>
</feature>
<keyword evidence="3" id="KW-1133">Transmembrane helix</keyword>
<evidence type="ECO:0000313" key="6">
    <source>
        <dbReference type="EMBL" id="AFM04390.1"/>
    </source>
</evidence>
<dbReference type="Proteomes" id="UP000006054">
    <property type="component" value="Chromosome"/>
</dbReference>
<dbReference type="AlphaFoldDB" id="I4AKA5"/>
<dbReference type="InterPro" id="IPR002541">
    <property type="entry name" value="Cyt_c_assembly"/>
</dbReference>
<dbReference type="GO" id="GO:0017004">
    <property type="term" value="P:cytochrome complex assembly"/>
    <property type="evidence" value="ECO:0007669"/>
    <property type="project" value="UniProtKB-KW"/>
</dbReference>
<feature type="transmembrane region" description="Helical" evidence="3">
    <location>
        <begin position="315"/>
        <end position="334"/>
    </location>
</feature>
<dbReference type="PRINTS" id="PR01410">
    <property type="entry name" value="CCBIOGENESIS"/>
</dbReference>
<feature type="transmembrane region" description="Helical" evidence="3">
    <location>
        <begin position="497"/>
        <end position="517"/>
    </location>
</feature>
<accession>I4AKA5</accession>